<dbReference type="PANTHER" id="PTHR38454">
    <property type="entry name" value="INTEGRAL MEMBRANE PROTEIN-RELATED"/>
    <property type="match status" value="1"/>
</dbReference>
<dbReference type="RefSeq" id="WP_006703000.1">
    <property type="nucleotide sequence ID" value="NZ_KI391971.1"/>
</dbReference>
<reference evidence="2" key="1">
    <citation type="submission" date="2009-09" db="EMBL/GenBank/DDBJ databases">
        <authorList>
            <consortium name="The Broad Institute Genome Sequencing Platform"/>
            <person name="Ward D."/>
            <person name="Feldgarden M."/>
            <person name="Earl A."/>
            <person name="Young S.K."/>
            <person name="Zeng Q."/>
            <person name="Koehrsen M."/>
            <person name="Alvarado L."/>
            <person name="Berlin A."/>
            <person name="Bochicchio J."/>
            <person name="Borenstein D."/>
            <person name="Chapman S.B."/>
            <person name="Chen Z."/>
            <person name="Engels R."/>
            <person name="Freedman E."/>
            <person name="Gellesch M."/>
            <person name="Goldberg J."/>
            <person name="Griggs A."/>
            <person name="Gujja S."/>
            <person name="Heilman E."/>
            <person name="Heiman D."/>
            <person name="Hepburn T."/>
            <person name="Howarth C."/>
            <person name="Jen D."/>
            <person name="Larson L."/>
            <person name="Lewis B."/>
            <person name="Mehta T."/>
            <person name="Park D."/>
            <person name="Pearson M."/>
            <person name="Roberts A."/>
            <person name="Saif S."/>
            <person name="Shea T."/>
            <person name="Shenoy N."/>
            <person name="Sisk P."/>
            <person name="Stolte C."/>
            <person name="Sykes S."/>
            <person name="Thomson T."/>
            <person name="Walk T."/>
            <person name="White J."/>
            <person name="Yandava C."/>
            <person name="Sibley C.D."/>
            <person name="Field T.R."/>
            <person name="Grinwis M."/>
            <person name="Eshaghurshan C.S."/>
            <person name="Surette M.G."/>
            <person name="Haas B."/>
            <person name="Nusbaum C."/>
            <person name="Birren B."/>
        </authorList>
    </citation>
    <scope>NUCLEOTIDE SEQUENCE [LARGE SCALE GENOMIC DNA]</scope>
    <source>
        <strain evidence="2">ATCC 700633</strain>
    </source>
</reference>
<accession>D0BL92</accession>
<name>D0BL92_9LACT</name>
<dbReference type="InterPro" id="IPR018580">
    <property type="entry name" value="Uncharacterised_YfhO"/>
</dbReference>
<proteinExistence type="predicted"/>
<feature type="transmembrane region" description="Helical" evidence="1">
    <location>
        <begin position="390"/>
        <end position="409"/>
    </location>
</feature>
<dbReference type="HOGENOM" id="CLU_008413_3_0_9"/>
<keyword evidence="1" id="KW-0812">Transmembrane</keyword>
<evidence type="ECO:0000313" key="3">
    <source>
        <dbReference type="Proteomes" id="UP000002939"/>
    </source>
</evidence>
<dbReference type="PANTHER" id="PTHR38454:SF1">
    <property type="entry name" value="INTEGRAL MEMBRANE PROTEIN"/>
    <property type="match status" value="1"/>
</dbReference>
<dbReference type="Proteomes" id="UP000002939">
    <property type="component" value="Unassembled WGS sequence"/>
</dbReference>
<evidence type="ECO:0000313" key="2">
    <source>
        <dbReference type="EMBL" id="EEW93845.1"/>
    </source>
</evidence>
<comment type="caution">
    <text evidence="2">The sequence shown here is derived from an EMBL/GenBank/DDBJ whole genome shotgun (WGS) entry which is preliminary data.</text>
</comment>
<organism evidence="2 3">
    <name type="scientific">Granulicatella elegans ATCC 700633</name>
    <dbReference type="NCBI Taxonomy" id="626369"/>
    <lineage>
        <taxon>Bacteria</taxon>
        <taxon>Bacillati</taxon>
        <taxon>Bacillota</taxon>
        <taxon>Bacilli</taxon>
        <taxon>Lactobacillales</taxon>
        <taxon>Carnobacteriaceae</taxon>
        <taxon>Granulicatella</taxon>
    </lineage>
</organism>
<feature type="transmembrane region" description="Helical" evidence="1">
    <location>
        <begin position="299"/>
        <end position="317"/>
    </location>
</feature>
<keyword evidence="1" id="KW-0472">Membrane</keyword>
<feature type="transmembrane region" description="Helical" evidence="1">
    <location>
        <begin position="185"/>
        <end position="213"/>
    </location>
</feature>
<feature type="transmembrane region" description="Helical" evidence="1">
    <location>
        <begin position="100"/>
        <end position="124"/>
    </location>
</feature>
<gene>
    <name evidence="2" type="ORF">HMPREF0446_00727</name>
</gene>
<keyword evidence="1" id="KW-1133">Transmembrane helix</keyword>
<feature type="transmembrane region" description="Helical" evidence="1">
    <location>
        <begin position="136"/>
        <end position="155"/>
    </location>
</feature>
<feature type="transmembrane region" description="Helical" evidence="1">
    <location>
        <begin position="439"/>
        <end position="457"/>
    </location>
</feature>
<reference evidence="2" key="2">
    <citation type="submission" date="2011-10" db="EMBL/GenBank/DDBJ databases">
        <title>The Genome Sequence of Granulicatella elegans ATCC 700633.</title>
        <authorList>
            <consortium name="The Broad Institute Genome Sequencing Platform"/>
            <consortium name="The Broad Institute Genome Sequencing Center for Infectious Disease"/>
            <person name="Earl A."/>
            <person name="Ward D."/>
            <person name="Feldgarden M."/>
            <person name="Gevers D."/>
            <person name="Sibley C.D."/>
            <person name="Field T.R."/>
            <person name="Grinwis M."/>
            <person name="Eshaghurshan C.S."/>
            <person name="Surette M.G."/>
            <person name="Young S.K."/>
            <person name="Zeng Q."/>
            <person name="Gargeya S."/>
            <person name="Fitzgerald M."/>
            <person name="Haas B."/>
            <person name="Abouelleil A."/>
            <person name="Alvarado L."/>
            <person name="Arachchi H.M."/>
            <person name="Berlin A."/>
            <person name="Brown A."/>
            <person name="Chapman S.B."/>
            <person name="Chen Z."/>
            <person name="Dunbar C."/>
            <person name="Freedman E."/>
            <person name="Gearin G."/>
            <person name="Goldberg J."/>
            <person name="Griggs A."/>
            <person name="Gujja S."/>
            <person name="Heiman D."/>
            <person name="Howarth C."/>
            <person name="Larson L."/>
            <person name="Lui A."/>
            <person name="MacDonald P.J.P."/>
            <person name="Montmayeur A."/>
            <person name="Murphy C."/>
            <person name="Neiman D."/>
            <person name="Pearson M."/>
            <person name="Priest M."/>
            <person name="Roberts A."/>
            <person name="Saif S."/>
            <person name="Shea T."/>
            <person name="Shenoy N."/>
            <person name="Sisk P."/>
            <person name="Stolte C."/>
            <person name="Sykes S."/>
            <person name="Wortman J."/>
            <person name="Nusbaum C."/>
            <person name="Birren B."/>
        </authorList>
    </citation>
    <scope>NUCLEOTIDE SEQUENCE [LARGE SCALE GENOMIC DNA]</scope>
    <source>
        <strain evidence="2">ATCC 700633</strain>
    </source>
</reference>
<dbReference type="STRING" id="626369.HMPREF0446_00727"/>
<feature type="transmembrane region" description="Helical" evidence="1">
    <location>
        <begin position="329"/>
        <end position="346"/>
    </location>
</feature>
<feature type="transmembrane region" description="Helical" evidence="1">
    <location>
        <begin position="233"/>
        <end position="256"/>
    </location>
</feature>
<feature type="transmembrane region" description="Helical" evidence="1">
    <location>
        <begin position="415"/>
        <end position="432"/>
    </location>
</feature>
<feature type="transmembrane region" description="Helical" evidence="1">
    <location>
        <begin position="849"/>
        <end position="869"/>
    </location>
</feature>
<evidence type="ECO:0000256" key="1">
    <source>
        <dbReference type="SAM" id="Phobius"/>
    </source>
</evidence>
<feature type="transmembrane region" description="Helical" evidence="1">
    <location>
        <begin position="358"/>
        <end position="378"/>
    </location>
</feature>
<dbReference type="Pfam" id="PF09586">
    <property type="entry name" value="YfhO"/>
    <property type="match status" value="1"/>
</dbReference>
<protein>
    <recommendedName>
        <fullName evidence="4">YfhO family protein</fullName>
    </recommendedName>
</protein>
<dbReference type="eggNOG" id="COG4485">
    <property type="taxonomic scope" value="Bacteria"/>
</dbReference>
<sequence length="873" mass="100405">MSKKKVVYLTSFFLPIGIMLVSWIINGFFPFGAKSLMAVDFNAQYIGLYAYLKHFFLNGDWNSFFYSFSKSIGGGMLGIWGFNLISPFNVLYFFFSEQNFQWAVMLTIGLRYGVMGLTWTHFFVKRYNGLEKNPEFLPIFGSLYALNGFNVSYQMNPIFYDGMIMLPLVLMGVEEVLDRTGAKRYVLLLALALLLHFYMGYMICIFVVIYALFYLFKSKDRTFKQGFIQLLQLGLYSILAVGLVAFIIVPILMSLVSTKGGLESKLLFEWKLQIDPFDIFSKLFLGAFDNSSWPAGPNLPNIYVGTLGMIGTVYYFLSSNIQKREKIASLGVLIVFILSCVHEFTSKLWHMGQNPAGFFYRFSWIMAFFFVYLAYLSLREVEQLNWKKSLIVAGVMILIFILVMTRQYSFLIVPQKIATLALIFVMLSILVWPQIHKRWAFLAAVTAIELMMNATIVQSRVGYTDAYKYQDAVKQLQTAVAPIRPNDKEFYRIHGSFHLSKNDPFMADYPGMSVFSSNLENSTRDLFEQLGNNGINATTYYYGTPLSDALFSLKYWMTPKPVYTKDYPDTSKMYVFGKYATRLDITENTPVIYEEERTEVFQIPQTLPIAFGVNEKLASLELRMNQPIQNYNKITEAQLGEDSKYLEMLAANEITTDNFLAVERAETYQRIDSSKPASITYRFTPQTDEEYWVTLPTRFSKNDKNNIKMYLNGEEYHFLNNYQATQLVNIASQSQGKSIEFKIEVNTDEEYTFTGVRLAKTYRSVANQFIQERQNQAIQLTHWDNSHIRGTVTITDDSSVMFTSIPYDKGWTVKVDGKVVETRKIWNSLLGFAITNGEHTIELSFIPEGWKIGVGISIVSLFVFLGLIYKKWI</sequence>
<dbReference type="OrthoDB" id="9815466at2"/>
<dbReference type="EMBL" id="ACRF02000011">
    <property type="protein sequence ID" value="EEW93845.1"/>
    <property type="molecule type" value="Genomic_DNA"/>
</dbReference>
<dbReference type="AlphaFoldDB" id="D0BL92"/>
<feature type="transmembrane region" description="Helical" evidence="1">
    <location>
        <begin position="72"/>
        <end position="94"/>
    </location>
</feature>
<feature type="transmembrane region" description="Helical" evidence="1">
    <location>
        <begin position="7"/>
        <end position="25"/>
    </location>
</feature>
<keyword evidence="3" id="KW-1185">Reference proteome</keyword>
<evidence type="ECO:0008006" key="4">
    <source>
        <dbReference type="Google" id="ProtNLM"/>
    </source>
</evidence>